<evidence type="ECO:0000256" key="1">
    <source>
        <dbReference type="SAM" id="Phobius"/>
    </source>
</evidence>
<dbReference type="EMBL" id="CP031699">
    <property type="protein sequence ID" value="QEY24435.1"/>
    <property type="molecule type" value="Genomic_DNA"/>
</dbReference>
<evidence type="ECO:0000313" key="3">
    <source>
        <dbReference type="Proteomes" id="UP000325536"/>
    </source>
</evidence>
<accession>A0A5P3MTQ1</accession>
<keyword evidence="1" id="KW-0472">Membrane</keyword>
<dbReference type="Proteomes" id="UP000325536">
    <property type="component" value="Chromosome"/>
</dbReference>
<proteinExistence type="predicted"/>
<gene>
    <name evidence="2" type="ORF">D0T90_08085</name>
</gene>
<evidence type="ECO:0000313" key="2">
    <source>
        <dbReference type="EMBL" id="QEY24435.1"/>
    </source>
</evidence>
<protein>
    <submittedName>
        <fullName evidence="2">Uncharacterized protein</fullName>
    </submittedName>
</protein>
<feature type="transmembrane region" description="Helical" evidence="1">
    <location>
        <begin position="64"/>
        <end position="85"/>
    </location>
</feature>
<organism evidence="2 3">
    <name type="scientific">Neisseria animalis</name>
    <dbReference type="NCBI Taxonomy" id="492"/>
    <lineage>
        <taxon>Bacteria</taxon>
        <taxon>Pseudomonadati</taxon>
        <taxon>Pseudomonadota</taxon>
        <taxon>Betaproteobacteria</taxon>
        <taxon>Neisseriales</taxon>
        <taxon>Neisseriaceae</taxon>
        <taxon>Neisseria</taxon>
    </lineage>
</organism>
<sequence length="117" mass="12936">MPCRTMCTVCGFAALSHSYFIRLYQKKAVCKTDGGGRVVAYNMIQRCRALFKEKARPSCCSSKFAALYGLSVSVAALLLGFMLRYPTIKSASCRFADGIFRFSGNQSRFCSSSLPKK</sequence>
<dbReference type="KEGG" id="naq:D0T90_08085"/>
<keyword evidence="3" id="KW-1185">Reference proteome</keyword>
<dbReference type="AlphaFoldDB" id="A0A5P3MTQ1"/>
<keyword evidence="1" id="KW-0812">Transmembrane</keyword>
<keyword evidence="1" id="KW-1133">Transmembrane helix</keyword>
<reference evidence="2 3" key="1">
    <citation type="submission" date="2018-08" db="EMBL/GenBank/DDBJ databases">
        <title>Neisseria animalis ATCC 49930 complete genome.</title>
        <authorList>
            <person name="Veseli I.A."/>
            <person name="Mascarenhas dos Santos A.C."/>
            <person name="Buttler R."/>
            <person name="Pombert J.-F."/>
        </authorList>
    </citation>
    <scope>NUCLEOTIDE SEQUENCE [LARGE SCALE GENOMIC DNA]</scope>
    <source>
        <strain evidence="2 3">ATCC 49930</strain>
    </source>
</reference>
<name>A0A5P3MTQ1_NEIAN</name>